<dbReference type="NCBIfam" id="TIGR03101">
    <property type="entry name" value="hydr2_PEP"/>
    <property type="match status" value="1"/>
</dbReference>
<dbReference type="RefSeq" id="WP_250198471.1">
    <property type="nucleotide sequence ID" value="NZ_CP097636.1"/>
</dbReference>
<evidence type="ECO:0000259" key="1">
    <source>
        <dbReference type="Pfam" id="PF12146"/>
    </source>
</evidence>
<keyword evidence="2" id="KW-0378">Hydrolase</keyword>
<dbReference type="Proteomes" id="UP001056201">
    <property type="component" value="Chromosome 2"/>
</dbReference>
<dbReference type="InterPro" id="IPR029058">
    <property type="entry name" value="AB_hydrolase_fold"/>
</dbReference>
<dbReference type="SUPFAM" id="SSF53474">
    <property type="entry name" value="alpha/beta-Hydrolases"/>
    <property type="match status" value="1"/>
</dbReference>
<organism evidence="2">
    <name type="scientific">Aquincola tertiaricarbonis</name>
    <dbReference type="NCBI Taxonomy" id="391953"/>
    <lineage>
        <taxon>Bacteria</taxon>
        <taxon>Pseudomonadati</taxon>
        <taxon>Pseudomonadota</taxon>
        <taxon>Betaproteobacteria</taxon>
        <taxon>Burkholderiales</taxon>
        <taxon>Sphaerotilaceae</taxon>
        <taxon>Aquincola</taxon>
    </lineage>
</organism>
<dbReference type="GO" id="GO:0016740">
    <property type="term" value="F:transferase activity"/>
    <property type="evidence" value="ECO:0007669"/>
    <property type="project" value="UniProtKB-KW"/>
</dbReference>
<sequence>MEAFFLPVAHAEGGRFCIHHPSAAGPSARGAVLYLHPFAEEMNKSRRMVALQARALARLGYAVLCIDLHGCGDSAGDLADASWAGWVADALAGAHWLQARHPGLPLTLWGLRTGALLAGAVAAALPAPSRLLLWQPVTAGKQALQQFLRLQTAADLIDGKQQGAAAALRQQLAAGQTVEVAGYRLPAAVAQGLEAATLVPGAGVDSLLWLEVSSRAEPALTPASTLALNKWRAAGVPVQSAAVRGPAFWQTVEIEDAPALIEATTAALVAGLAAEAATGVPA</sequence>
<proteinExistence type="predicted"/>
<protein>
    <submittedName>
        <fullName evidence="2">Alpha/beta hydrolase superfamily Esterase</fullName>
    </submittedName>
    <submittedName>
        <fullName evidence="3">Hydrolase 2, exosortase A system-associated</fullName>
    </submittedName>
</protein>
<dbReference type="EMBL" id="KY053276">
    <property type="protein sequence ID" value="AQW45605.1"/>
    <property type="molecule type" value="Genomic_DNA"/>
</dbReference>
<dbReference type="EMBL" id="CP097636">
    <property type="protein sequence ID" value="URI10267.1"/>
    <property type="molecule type" value="Genomic_DNA"/>
</dbReference>
<reference evidence="3" key="2">
    <citation type="submission" date="2022-05" db="EMBL/GenBank/DDBJ databases">
        <title>An RpoN-dependent PEP-CTERM gene is involved in floc formation of an Aquincola tertiaricarbonis strain.</title>
        <authorList>
            <person name="Qiu D."/>
            <person name="Xia M."/>
        </authorList>
    </citation>
    <scope>NUCLEOTIDE SEQUENCE</scope>
    <source>
        <strain evidence="3">RN12</strain>
    </source>
</reference>
<evidence type="ECO:0000313" key="4">
    <source>
        <dbReference type="Proteomes" id="UP001056201"/>
    </source>
</evidence>
<gene>
    <name evidence="3" type="ORF">MW290_14705</name>
</gene>
<dbReference type="InterPro" id="IPR017532">
    <property type="entry name" value="Hydrolase-2_PEP"/>
</dbReference>
<dbReference type="Gene3D" id="3.40.50.1820">
    <property type="entry name" value="alpha/beta hydrolase"/>
    <property type="match status" value="1"/>
</dbReference>
<dbReference type="AlphaFoldDB" id="A0A1S6R6S1"/>
<dbReference type="GO" id="GO:0016787">
    <property type="term" value="F:hydrolase activity"/>
    <property type="evidence" value="ECO:0007669"/>
    <property type="project" value="UniProtKB-KW"/>
</dbReference>
<reference evidence="2" key="1">
    <citation type="submission" date="2016-10" db="EMBL/GenBank/DDBJ databases">
        <authorList>
            <person name="de Groot N.N."/>
        </authorList>
    </citation>
    <scope>NUCLEOTIDE SEQUENCE</scope>
    <source>
        <strain evidence="2">RN12</strain>
    </source>
</reference>
<accession>A0A1S6R6S1</accession>
<feature type="domain" description="Serine aminopeptidase S33" evidence="1">
    <location>
        <begin position="27"/>
        <end position="150"/>
    </location>
</feature>
<dbReference type="InterPro" id="IPR022742">
    <property type="entry name" value="Hydrolase_4"/>
</dbReference>
<dbReference type="Pfam" id="PF12146">
    <property type="entry name" value="Hydrolase_4"/>
    <property type="match status" value="1"/>
</dbReference>
<keyword evidence="3" id="KW-0808">Transferase</keyword>
<evidence type="ECO:0000313" key="3">
    <source>
        <dbReference type="EMBL" id="URI10267.1"/>
    </source>
</evidence>
<keyword evidence="4" id="KW-1185">Reference proteome</keyword>
<evidence type="ECO:0000313" key="2">
    <source>
        <dbReference type="EMBL" id="AQW45605.1"/>
    </source>
</evidence>
<name>A0A1S6R6S1_AQUTE</name>